<dbReference type="STRING" id="1538463.B0T36_25555"/>
<dbReference type="GO" id="GO:0015171">
    <property type="term" value="F:amino acid transmembrane transporter activity"/>
    <property type="evidence" value="ECO:0007669"/>
    <property type="project" value="TreeGrafter"/>
</dbReference>
<dbReference type="Pfam" id="PF01810">
    <property type="entry name" value="LysE"/>
    <property type="match status" value="1"/>
</dbReference>
<dbReference type="PIRSF" id="PIRSF006324">
    <property type="entry name" value="LeuE"/>
    <property type="match status" value="1"/>
</dbReference>
<comment type="caution">
    <text evidence="7">The sequence shown here is derived from an EMBL/GenBank/DDBJ whole genome shotgun (WGS) entry which is preliminary data.</text>
</comment>
<evidence type="ECO:0008006" key="9">
    <source>
        <dbReference type="Google" id="ProtNLM"/>
    </source>
</evidence>
<sequence>MASHVLAFTVLVAVLVAVPGPAVVLTMKNALVRGRPAAVATACGVLVADLIWATASVAGLTALLAASDTAFALVRVAGALYLLYLAGKLIFSKGLPLMQPSAEGSPRSGGLLRGFREGLLCDLSNPKTVLVFASVIPQFLSATSSPLEGLLLGVIFAGLGFGSLLVYAVVFGAARSLVSNARFTRNLLRGSGAALGIFGVALLRESPA</sequence>
<keyword evidence="3 6" id="KW-0812">Transmembrane</keyword>
<keyword evidence="2" id="KW-1003">Cell membrane</keyword>
<evidence type="ECO:0000313" key="7">
    <source>
        <dbReference type="EMBL" id="ONM45936.1"/>
    </source>
</evidence>
<dbReference type="Proteomes" id="UP000188836">
    <property type="component" value="Unassembled WGS sequence"/>
</dbReference>
<gene>
    <name evidence="7" type="ORF">B0T46_25700</name>
</gene>
<feature type="transmembrane region" description="Helical" evidence="6">
    <location>
        <begin position="150"/>
        <end position="174"/>
    </location>
</feature>
<name>A0A1W0BA06_9NOCA</name>
<feature type="transmembrane region" description="Helical" evidence="6">
    <location>
        <begin position="38"/>
        <end position="65"/>
    </location>
</feature>
<dbReference type="EMBL" id="MUMY01000046">
    <property type="protein sequence ID" value="ONM45936.1"/>
    <property type="molecule type" value="Genomic_DNA"/>
</dbReference>
<dbReference type="PANTHER" id="PTHR30086:SF20">
    <property type="entry name" value="ARGININE EXPORTER PROTEIN ARGO-RELATED"/>
    <property type="match status" value="1"/>
</dbReference>
<dbReference type="PANTHER" id="PTHR30086">
    <property type="entry name" value="ARGININE EXPORTER PROTEIN ARGO"/>
    <property type="match status" value="1"/>
</dbReference>
<organism evidence="7 8">
    <name type="scientific">Nocardia donostiensis</name>
    <dbReference type="NCBI Taxonomy" id="1538463"/>
    <lineage>
        <taxon>Bacteria</taxon>
        <taxon>Bacillati</taxon>
        <taxon>Actinomycetota</taxon>
        <taxon>Actinomycetes</taxon>
        <taxon>Mycobacteriales</taxon>
        <taxon>Nocardiaceae</taxon>
        <taxon>Nocardia</taxon>
    </lineage>
</organism>
<evidence type="ECO:0000256" key="6">
    <source>
        <dbReference type="SAM" id="Phobius"/>
    </source>
</evidence>
<dbReference type="InterPro" id="IPR001123">
    <property type="entry name" value="LeuE-type"/>
</dbReference>
<reference evidence="7 8" key="1">
    <citation type="journal article" date="2016" name="Antonie Van Leeuwenhoek">
        <title>Nocardia donostiensis sp. nov., isolated from human respiratory specimens.</title>
        <authorList>
            <person name="Ercibengoa M."/>
            <person name="Bell M."/>
            <person name="Marimon J.M."/>
            <person name="Humrighouse B."/>
            <person name="Klenk H.P."/>
            <person name="Potter G."/>
            <person name="Perez-Trallero E."/>
        </authorList>
    </citation>
    <scope>NUCLEOTIDE SEQUENCE [LARGE SCALE GENOMIC DNA]</scope>
    <source>
        <strain evidence="7 8">X1655</strain>
    </source>
</reference>
<feature type="transmembrane region" description="Helical" evidence="6">
    <location>
        <begin position="186"/>
        <end position="203"/>
    </location>
</feature>
<keyword evidence="5 6" id="KW-0472">Membrane</keyword>
<dbReference type="GO" id="GO:0005886">
    <property type="term" value="C:plasma membrane"/>
    <property type="evidence" value="ECO:0007669"/>
    <property type="project" value="UniProtKB-SubCell"/>
</dbReference>
<protein>
    <recommendedName>
        <fullName evidence="9">Lysine transporter LysE</fullName>
    </recommendedName>
</protein>
<dbReference type="AlphaFoldDB" id="A0A1W0BA06"/>
<evidence type="ECO:0000256" key="5">
    <source>
        <dbReference type="ARBA" id="ARBA00023136"/>
    </source>
</evidence>
<keyword evidence="4 6" id="KW-1133">Transmembrane helix</keyword>
<dbReference type="RefSeq" id="WP_077121947.1">
    <property type="nucleotide sequence ID" value="NZ_MUKP01000020.1"/>
</dbReference>
<evidence type="ECO:0000256" key="3">
    <source>
        <dbReference type="ARBA" id="ARBA00022692"/>
    </source>
</evidence>
<evidence type="ECO:0000256" key="2">
    <source>
        <dbReference type="ARBA" id="ARBA00022475"/>
    </source>
</evidence>
<evidence type="ECO:0000256" key="4">
    <source>
        <dbReference type="ARBA" id="ARBA00022989"/>
    </source>
</evidence>
<keyword evidence="8" id="KW-1185">Reference proteome</keyword>
<accession>A0A1W0BA06</accession>
<evidence type="ECO:0000313" key="8">
    <source>
        <dbReference type="Proteomes" id="UP000188836"/>
    </source>
</evidence>
<evidence type="ECO:0000256" key="1">
    <source>
        <dbReference type="ARBA" id="ARBA00004651"/>
    </source>
</evidence>
<comment type="subcellular location">
    <subcellularLocation>
        <location evidence="1">Cell membrane</location>
        <topology evidence="1">Multi-pass membrane protein</topology>
    </subcellularLocation>
</comment>
<proteinExistence type="predicted"/>
<feature type="transmembrane region" description="Helical" evidence="6">
    <location>
        <begin position="72"/>
        <end position="91"/>
    </location>
</feature>